<organism evidence="2 3">
    <name type="scientific">Martelella mediterranea DSM 17316</name>
    <dbReference type="NCBI Taxonomy" id="1122214"/>
    <lineage>
        <taxon>Bacteria</taxon>
        <taxon>Pseudomonadati</taxon>
        <taxon>Pseudomonadota</taxon>
        <taxon>Alphaproteobacteria</taxon>
        <taxon>Hyphomicrobiales</taxon>
        <taxon>Aurantimonadaceae</taxon>
        <taxon>Martelella</taxon>
    </lineage>
</organism>
<feature type="region of interest" description="Disordered" evidence="1">
    <location>
        <begin position="1"/>
        <end position="38"/>
    </location>
</feature>
<dbReference type="Proteomes" id="UP000191135">
    <property type="component" value="Chromosome"/>
</dbReference>
<dbReference type="EMBL" id="CP020330">
    <property type="protein sequence ID" value="AQZ50767.1"/>
    <property type="molecule type" value="Genomic_DNA"/>
</dbReference>
<proteinExistence type="predicted"/>
<dbReference type="KEGG" id="mmed:Mame_01406"/>
<evidence type="ECO:0000313" key="2">
    <source>
        <dbReference type="EMBL" id="AQZ50767.1"/>
    </source>
</evidence>
<feature type="region of interest" description="Disordered" evidence="1">
    <location>
        <begin position="51"/>
        <end position="72"/>
    </location>
</feature>
<sequence>MGLHGSLEADGLVLRTDFGEGSPGQTQKSSADRKPAELFVVKEPQAARRKGLTLADGSFRPEATRTPVAPLR</sequence>
<protein>
    <submittedName>
        <fullName evidence="2">Uncharacterized protein</fullName>
    </submittedName>
</protein>
<evidence type="ECO:0000313" key="3">
    <source>
        <dbReference type="Proteomes" id="UP000191135"/>
    </source>
</evidence>
<reference evidence="2 3" key="1">
    <citation type="submission" date="2017-03" db="EMBL/GenBank/DDBJ databases">
        <title>Foreign affairs: Plasmid Transfer between Roseobacters and Rhizobia.</title>
        <authorList>
            <person name="Bartling P."/>
            <person name="Bunk B."/>
            <person name="Overmann J."/>
            <person name="Brinkmann H."/>
            <person name="Petersen J."/>
        </authorList>
    </citation>
    <scope>NUCLEOTIDE SEQUENCE [LARGE SCALE GENOMIC DNA]</scope>
    <source>
        <strain evidence="2 3">MACL11</strain>
    </source>
</reference>
<accession>A0A1U9YZ99</accession>
<dbReference type="AlphaFoldDB" id="A0A1U9YZ99"/>
<gene>
    <name evidence="2" type="ORF">Mame_01406</name>
</gene>
<name>A0A1U9YZ99_9HYPH</name>
<evidence type="ECO:0000256" key="1">
    <source>
        <dbReference type="SAM" id="MobiDB-lite"/>
    </source>
</evidence>
<keyword evidence="3" id="KW-1185">Reference proteome</keyword>